<reference evidence="12 14" key="1">
    <citation type="submission" date="2014-07" db="EMBL/GenBank/DDBJ databases">
        <title>Porphyromonadaceae bacterium OUH 308042 = ATCC BAA-2681 = DSM 28342 draft genome.</title>
        <authorList>
            <person name="Sydenham T.V."/>
            <person name="Hasman H."/>
            <person name="Justensen U.S."/>
        </authorList>
    </citation>
    <scope>NUCLEOTIDE SEQUENCE [LARGE SCALE GENOMIC DNA]</scope>
    <source>
        <strain evidence="12 14">OUH 308042</strain>
    </source>
</reference>
<comment type="catalytic activity">
    <reaction evidence="1">
        <text>ATP + protein L-histidine = ADP + protein N-phospho-L-histidine.</text>
        <dbReference type="EC" id="2.7.13.3"/>
    </reaction>
</comment>
<dbReference type="InterPro" id="IPR005467">
    <property type="entry name" value="His_kinase_dom"/>
</dbReference>
<evidence type="ECO:0000256" key="7">
    <source>
        <dbReference type="ARBA" id="ARBA00023012"/>
    </source>
</evidence>
<dbReference type="EMBL" id="JPIT01000039">
    <property type="protein sequence ID" value="KIO42537.1"/>
    <property type="molecule type" value="Genomic_DNA"/>
</dbReference>
<dbReference type="SUPFAM" id="SSF55785">
    <property type="entry name" value="PYP-like sensor domain (PAS domain)"/>
    <property type="match status" value="1"/>
</dbReference>
<proteinExistence type="predicted"/>
<dbReference type="PROSITE" id="PS50109">
    <property type="entry name" value="HIS_KIN"/>
    <property type="match status" value="1"/>
</dbReference>
<dbReference type="InterPro" id="IPR036890">
    <property type="entry name" value="HATPase_C_sf"/>
</dbReference>
<dbReference type="GO" id="GO:0004673">
    <property type="term" value="F:protein histidine kinase activity"/>
    <property type="evidence" value="ECO:0007669"/>
    <property type="project" value="UniProtKB-EC"/>
</dbReference>
<name>A0A0C3M831_9PORP</name>
<keyword evidence="8" id="KW-0812">Transmembrane</keyword>
<evidence type="ECO:0000256" key="4">
    <source>
        <dbReference type="ARBA" id="ARBA00022741"/>
    </source>
</evidence>
<evidence type="ECO:0000256" key="3">
    <source>
        <dbReference type="ARBA" id="ARBA00022679"/>
    </source>
</evidence>
<dbReference type="Gene3D" id="3.30.450.20">
    <property type="entry name" value="PAS domain"/>
    <property type="match status" value="1"/>
</dbReference>
<dbReference type="NCBIfam" id="TIGR00229">
    <property type="entry name" value="sensory_box"/>
    <property type="match status" value="1"/>
</dbReference>
<evidence type="ECO:0000313" key="12">
    <source>
        <dbReference type="EMBL" id="KIO42623.1"/>
    </source>
</evidence>
<protein>
    <recommendedName>
        <fullName evidence="2">histidine kinase</fullName>
        <ecNumber evidence="2">2.7.13.3</ecNumber>
    </recommendedName>
</protein>
<dbReference type="SUPFAM" id="SSF55874">
    <property type="entry name" value="ATPase domain of HSP90 chaperone/DNA topoisomerase II/histidine kinase"/>
    <property type="match status" value="1"/>
</dbReference>
<dbReference type="AlphaFoldDB" id="A0A0C3M831"/>
<evidence type="ECO:0000313" key="14">
    <source>
        <dbReference type="Proteomes" id="UP000031980"/>
    </source>
</evidence>
<accession>A0A0C3M831</accession>
<dbReference type="EC" id="2.7.13.3" evidence="2"/>
<evidence type="ECO:0000256" key="6">
    <source>
        <dbReference type="ARBA" id="ARBA00022840"/>
    </source>
</evidence>
<keyword evidence="14" id="KW-1185">Reference proteome</keyword>
<dbReference type="Proteomes" id="UP000031937">
    <property type="component" value="Unassembled WGS sequence"/>
</dbReference>
<evidence type="ECO:0000313" key="11">
    <source>
        <dbReference type="EMBL" id="KIO42537.1"/>
    </source>
</evidence>
<dbReference type="SMART" id="SM00387">
    <property type="entry name" value="HATPase_c"/>
    <property type="match status" value="1"/>
</dbReference>
<keyword evidence="6" id="KW-0067">ATP-binding</keyword>
<dbReference type="InterPro" id="IPR003594">
    <property type="entry name" value="HATPase_dom"/>
</dbReference>
<dbReference type="InterPro" id="IPR000014">
    <property type="entry name" value="PAS"/>
</dbReference>
<evidence type="ECO:0000256" key="1">
    <source>
        <dbReference type="ARBA" id="ARBA00000085"/>
    </source>
</evidence>
<dbReference type="Proteomes" id="UP000031980">
    <property type="component" value="Unassembled WGS sequence"/>
</dbReference>
<keyword evidence="7" id="KW-0902">Two-component regulatory system</keyword>
<keyword evidence="8" id="KW-1133">Transmembrane helix</keyword>
<evidence type="ECO:0000256" key="2">
    <source>
        <dbReference type="ARBA" id="ARBA00012438"/>
    </source>
</evidence>
<dbReference type="InterPro" id="IPR035965">
    <property type="entry name" value="PAS-like_dom_sf"/>
</dbReference>
<feature type="transmembrane region" description="Helical" evidence="8">
    <location>
        <begin position="9"/>
        <end position="27"/>
    </location>
</feature>
<evidence type="ECO:0000259" key="10">
    <source>
        <dbReference type="PROSITE" id="PS50112"/>
    </source>
</evidence>
<gene>
    <name evidence="12" type="ORF">BA92_14775</name>
    <name evidence="11" type="ORF">IE90_14750</name>
</gene>
<dbReference type="EMBL" id="JPIU01000051">
    <property type="protein sequence ID" value="KIO42623.1"/>
    <property type="molecule type" value="Genomic_DNA"/>
</dbReference>
<sequence length="442" mass="50548">MSRYYSFRLFFYLLIALISSVGTYILISEKSYVGAAFVTGLMVLCVVSIFNSINHVNRKLTYFFGSLENDDFTIHFPEREGLPSERMLNVMLNRMKDILQNTRLEVQQREKFYELIINSVSSGIVVMDKEGFVTDCNRVALKLIGLEVFTHIDQLHKVSWDLQELFRNIQPGESRRVAYTTERGRIQLLVRSSRIVLRDKPIMLLVINDIENELDEKEIDSWIRLIRVLSHEIMNSIAPVTSLSDTLLSLYREGEMPDEELKRNTMNGLQVIGETGKGLISFVESYRKFTRIPKPEKELVDLNEFIHRMVILCSMEINFSAVRLEVTIQPEGLRIYADPNLLGQVVLNLLKNAFYALRERSDGRILVSAGKGEEGCAWIKIKDNGPGIKPEVMNEIFVPFFTTKTEGSGIGLSVARQIMRVHGGNIKVNSIYGRETTFTLTL</sequence>
<keyword evidence="8" id="KW-0472">Membrane</keyword>
<evidence type="ECO:0000256" key="8">
    <source>
        <dbReference type="SAM" id="Phobius"/>
    </source>
</evidence>
<dbReference type="Pfam" id="PF13188">
    <property type="entry name" value="PAS_8"/>
    <property type="match status" value="1"/>
</dbReference>
<dbReference type="OrthoDB" id="1931120at2"/>
<dbReference type="Pfam" id="PF02518">
    <property type="entry name" value="HATPase_c"/>
    <property type="match status" value="1"/>
</dbReference>
<evidence type="ECO:0000313" key="13">
    <source>
        <dbReference type="Proteomes" id="UP000031937"/>
    </source>
</evidence>
<feature type="domain" description="Histidine kinase" evidence="9">
    <location>
        <begin position="228"/>
        <end position="442"/>
    </location>
</feature>
<dbReference type="PRINTS" id="PR00344">
    <property type="entry name" value="BCTRLSENSOR"/>
</dbReference>
<keyword evidence="4" id="KW-0547">Nucleotide-binding</keyword>
<dbReference type="Gene3D" id="3.30.565.10">
    <property type="entry name" value="Histidine kinase-like ATPase, C-terminal domain"/>
    <property type="match status" value="1"/>
</dbReference>
<keyword evidence="5" id="KW-0418">Kinase</keyword>
<reference evidence="11 13" key="2">
    <citation type="submission" date="2014-07" db="EMBL/GenBank/DDBJ databases">
        <title>Porphyromonadaceae bacterium OUH 334697 = ATCC BAA-2682 = DSM 28341 draft genome.</title>
        <authorList>
            <person name="Sydenham T.V."/>
            <person name="Hasman H."/>
            <person name="Justesen U.S."/>
        </authorList>
    </citation>
    <scope>NUCLEOTIDE SEQUENCE [LARGE SCALE GENOMIC DNA]</scope>
    <source>
        <strain evidence="11 13">OUH 334697</strain>
    </source>
</reference>
<dbReference type="PANTHER" id="PTHR43065:SF46">
    <property type="entry name" value="C4-DICARBOXYLATE TRANSPORT SENSOR PROTEIN DCTB"/>
    <property type="match status" value="1"/>
</dbReference>
<keyword evidence="3" id="KW-0808">Transferase</keyword>
<dbReference type="RefSeq" id="WP_041504584.1">
    <property type="nucleotide sequence ID" value="NZ_JPIT01000039.1"/>
</dbReference>
<dbReference type="InterPro" id="IPR004358">
    <property type="entry name" value="Sig_transdc_His_kin-like_C"/>
</dbReference>
<dbReference type="GO" id="GO:0000160">
    <property type="term" value="P:phosphorelay signal transduction system"/>
    <property type="evidence" value="ECO:0007669"/>
    <property type="project" value="UniProtKB-KW"/>
</dbReference>
<dbReference type="GO" id="GO:0005524">
    <property type="term" value="F:ATP binding"/>
    <property type="evidence" value="ECO:0007669"/>
    <property type="project" value="UniProtKB-KW"/>
</dbReference>
<feature type="domain" description="PAS" evidence="10">
    <location>
        <begin position="109"/>
        <end position="147"/>
    </location>
</feature>
<feature type="transmembrane region" description="Helical" evidence="8">
    <location>
        <begin position="33"/>
        <end position="53"/>
    </location>
</feature>
<comment type="caution">
    <text evidence="12">The sequence shown here is derived from an EMBL/GenBank/DDBJ whole genome shotgun (WGS) entry which is preliminary data.</text>
</comment>
<evidence type="ECO:0000259" key="9">
    <source>
        <dbReference type="PROSITE" id="PS50109"/>
    </source>
</evidence>
<dbReference type="PROSITE" id="PS50112">
    <property type="entry name" value="PAS"/>
    <property type="match status" value="1"/>
</dbReference>
<organism evidence="12 14">
    <name type="scientific">Sanguibacteroides justesenii</name>
    <dbReference type="NCBI Taxonomy" id="1547597"/>
    <lineage>
        <taxon>Bacteria</taxon>
        <taxon>Pseudomonadati</taxon>
        <taxon>Bacteroidota</taxon>
        <taxon>Bacteroidia</taxon>
        <taxon>Bacteroidales</taxon>
        <taxon>Porphyromonadaceae</taxon>
        <taxon>Sanguibacteroides</taxon>
    </lineage>
</organism>
<dbReference type="PANTHER" id="PTHR43065">
    <property type="entry name" value="SENSOR HISTIDINE KINASE"/>
    <property type="match status" value="1"/>
</dbReference>
<evidence type="ECO:0000256" key="5">
    <source>
        <dbReference type="ARBA" id="ARBA00022777"/>
    </source>
</evidence>